<feature type="domain" description="C2H2-type" evidence="1">
    <location>
        <begin position="165"/>
        <end position="188"/>
    </location>
</feature>
<dbReference type="AlphaFoldDB" id="A0ABD0W4M9"/>
<dbReference type="PROSITE" id="PS00028">
    <property type="entry name" value="ZINC_FINGER_C2H2_1"/>
    <property type="match status" value="2"/>
</dbReference>
<accession>A0ABD0W4M9</accession>
<comment type="caution">
    <text evidence="2">The sequence shown here is derived from an EMBL/GenBank/DDBJ whole genome shotgun (WGS) entry which is preliminary data.</text>
</comment>
<dbReference type="Proteomes" id="UP001557470">
    <property type="component" value="Unassembled WGS sequence"/>
</dbReference>
<dbReference type="InterPro" id="IPR039258">
    <property type="entry name" value="ZNF511"/>
</dbReference>
<proteinExistence type="predicted"/>
<reference evidence="2 3" key="1">
    <citation type="submission" date="2024-06" db="EMBL/GenBank/DDBJ databases">
        <authorList>
            <person name="Pan Q."/>
            <person name="Wen M."/>
            <person name="Jouanno E."/>
            <person name="Zahm M."/>
            <person name="Klopp C."/>
            <person name="Cabau C."/>
            <person name="Louis A."/>
            <person name="Berthelot C."/>
            <person name="Parey E."/>
            <person name="Roest Crollius H."/>
            <person name="Montfort J."/>
            <person name="Robinson-Rechavi M."/>
            <person name="Bouchez O."/>
            <person name="Lampietro C."/>
            <person name="Lopez Roques C."/>
            <person name="Donnadieu C."/>
            <person name="Postlethwait J."/>
            <person name="Bobe J."/>
            <person name="Verreycken H."/>
            <person name="Guiguen Y."/>
        </authorList>
    </citation>
    <scope>NUCLEOTIDE SEQUENCE [LARGE SCALE GENOMIC DNA]</scope>
    <source>
        <strain evidence="2">Up_M1</strain>
        <tissue evidence="2">Testis</tissue>
    </source>
</reference>
<evidence type="ECO:0000259" key="1">
    <source>
        <dbReference type="PROSITE" id="PS00028"/>
    </source>
</evidence>
<dbReference type="EMBL" id="JAGEUA010000010">
    <property type="protein sequence ID" value="KAL0964163.1"/>
    <property type="molecule type" value="Genomic_DNA"/>
</dbReference>
<evidence type="ECO:0000313" key="2">
    <source>
        <dbReference type="EMBL" id="KAL0964163.1"/>
    </source>
</evidence>
<keyword evidence="3" id="KW-1185">Reference proteome</keyword>
<dbReference type="InterPro" id="IPR013087">
    <property type="entry name" value="Znf_C2H2_type"/>
</dbReference>
<dbReference type="PANTHER" id="PTHR21354">
    <property type="entry name" value="ZINC FINGER PROTEIN 511"/>
    <property type="match status" value="1"/>
</dbReference>
<evidence type="ECO:0000313" key="3">
    <source>
        <dbReference type="Proteomes" id="UP001557470"/>
    </source>
</evidence>
<dbReference type="PANTHER" id="PTHR21354:SF0">
    <property type="entry name" value="ZINC FINGER PROTEIN 511"/>
    <property type="match status" value="1"/>
</dbReference>
<feature type="domain" description="C2H2-type" evidence="1">
    <location>
        <begin position="101"/>
        <end position="124"/>
    </location>
</feature>
<protein>
    <recommendedName>
        <fullName evidence="1">C2H2-type domain-containing protein</fullName>
    </recommendedName>
</protein>
<sequence>MLHPELIKLLTAGDLTDAHIDAIPKLPVGFGPNGSLFTSFTSKIAEDREKLPFTFIPHKILLSGDHEFFEDGDIHRHLYLQNISTCTADDSATTRPCEFRCHLSGCSQVFSSVECYEHHYNTLHRHVCSSCLRSLPSARLLDIHIQEWHDSLFSILAERQDMYQCLLDGCGLKFKSREQRKDHMIQIHKYPSDFRFDKAKRTKKNKIAKNYLQQKGTSMELSMSEPEVVSYRPEEEMESMELQQVPDPAADMTDTVEMSTENVTAPSLSLLNLPTSNQLRLQDNRGTQSHRVPRTVCFGQGTAQGFRGHGRRI</sequence>
<dbReference type="SMART" id="SM00355">
    <property type="entry name" value="ZnF_C2H2"/>
    <property type="match status" value="3"/>
</dbReference>
<organism evidence="2 3">
    <name type="scientific">Umbra pygmaea</name>
    <name type="common">Eastern mudminnow</name>
    <dbReference type="NCBI Taxonomy" id="75934"/>
    <lineage>
        <taxon>Eukaryota</taxon>
        <taxon>Metazoa</taxon>
        <taxon>Chordata</taxon>
        <taxon>Craniata</taxon>
        <taxon>Vertebrata</taxon>
        <taxon>Euteleostomi</taxon>
        <taxon>Actinopterygii</taxon>
        <taxon>Neopterygii</taxon>
        <taxon>Teleostei</taxon>
        <taxon>Protacanthopterygii</taxon>
        <taxon>Esociformes</taxon>
        <taxon>Umbridae</taxon>
        <taxon>Umbra</taxon>
    </lineage>
</organism>
<name>A0ABD0W4M9_UMBPY</name>
<gene>
    <name evidence="2" type="ORF">UPYG_G00320060</name>
</gene>